<sequence length="283" mass="30448">MSTQTVEICKELEYAIEAGKHIYELFNQVSTVLVVNRELEVLGYLEGDIHLKLKVGDKIPTNVLSAQVMNAKKRMSQMVTKAESSFQVAYQGLAIPVMDSHGKVVGCLGITSPLTKQQALIDMASNLIETSLSTTKASEEIAMGASGLADAVRDLNAVSGEAKSEIMMIGDVLKLIKRIADQTNLLSLNAAIEAARAGDAGRGFAVVADEVRKLAQDTKGSLDDISNKMNQILHSVEKMTEGIFKIDAHAQQQAAATEEISASMIVLEENAKKIEELSNSLSI</sequence>
<dbReference type="PANTHER" id="PTHR32089:SF112">
    <property type="entry name" value="LYSOZYME-LIKE PROTEIN-RELATED"/>
    <property type="match status" value="1"/>
</dbReference>
<accession>A0A0U4WAZ3</accession>
<dbReference type="Gene3D" id="1.10.287.950">
    <property type="entry name" value="Methyl-accepting chemotaxis protein"/>
    <property type="match status" value="1"/>
</dbReference>
<proteinExistence type="predicted"/>
<reference evidence="1 2" key="1">
    <citation type="submission" date="2015-12" db="EMBL/GenBank/DDBJ databases">
        <title>Genome sequence of Aneurinibacillus soli.</title>
        <authorList>
            <person name="Lee J.S."/>
            <person name="Lee K.C."/>
            <person name="Kim K.K."/>
            <person name="Lee B.W."/>
        </authorList>
    </citation>
    <scope>NUCLEOTIDE SEQUENCE [LARGE SCALE GENOMIC DNA]</scope>
    <source>
        <strain evidence="1 2">CB4</strain>
    </source>
</reference>
<dbReference type="InterPro" id="IPR004089">
    <property type="entry name" value="MCPsignal_dom"/>
</dbReference>
<dbReference type="Proteomes" id="UP000217696">
    <property type="component" value="Chromosome"/>
</dbReference>
<dbReference type="PANTHER" id="PTHR32089">
    <property type="entry name" value="METHYL-ACCEPTING CHEMOTAXIS PROTEIN MCPB"/>
    <property type="match status" value="1"/>
</dbReference>
<keyword evidence="2" id="KW-1185">Reference proteome</keyword>
<dbReference type="PROSITE" id="PS50111">
    <property type="entry name" value="CHEMOTAXIS_TRANSDUC_2"/>
    <property type="match status" value="1"/>
</dbReference>
<dbReference type="Pfam" id="PF00015">
    <property type="entry name" value="MCPsignal"/>
    <property type="match status" value="1"/>
</dbReference>
<dbReference type="GO" id="GO:0007165">
    <property type="term" value="P:signal transduction"/>
    <property type="evidence" value="ECO:0007669"/>
    <property type="project" value="InterPro"/>
</dbReference>
<gene>
    <name evidence="1" type="primary">yfmS_1</name>
    <name evidence="1" type="ORF">CB4_00161</name>
</gene>
<dbReference type="SUPFAM" id="SSF58104">
    <property type="entry name" value="Methyl-accepting chemotaxis protein (MCP) signaling domain"/>
    <property type="match status" value="1"/>
</dbReference>
<dbReference type="SMART" id="SM00283">
    <property type="entry name" value="MA"/>
    <property type="match status" value="1"/>
</dbReference>
<dbReference type="GO" id="GO:0016020">
    <property type="term" value="C:membrane"/>
    <property type="evidence" value="ECO:0007669"/>
    <property type="project" value="InterPro"/>
</dbReference>
<dbReference type="RefSeq" id="WP_096463151.1">
    <property type="nucleotide sequence ID" value="NZ_AP017312.1"/>
</dbReference>
<dbReference type="KEGG" id="asoc:CB4_00161"/>
<evidence type="ECO:0000313" key="2">
    <source>
        <dbReference type="Proteomes" id="UP000217696"/>
    </source>
</evidence>
<evidence type="ECO:0000313" key="1">
    <source>
        <dbReference type="EMBL" id="BAU26072.1"/>
    </source>
</evidence>
<organism evidence="1 2">
    <name type="scientific">Aneurinibacillus soli</name>
    <dbReference type="NCBI Taxonomy" id="1500254"/>
    <lineage>
        <taxon>Bacteria</taxon>
        <taxon>Bacillati</taxon>
        <taxon>Bacillota</taxon>
        <taxon>Bacilli</taxon>
        <taxon>Bacillales</taxon>
        <taxon>Paenibacillaceae</taxon>
        <taxon>Aneurinibacillus group</taxon>
        <taxon>Aneurinibacillus</taxon>
    </lineage>
</organism>
<dbReference type="EMBL" id="AP017312">
    <property type="protein sequence ID" value="BAU26072.1"/>
    <property type="molecule type" value="Genomic_DNA"/>
</dbReference>
<dbReference type="OrthoDB" id="9807021at2"/>
<protein>
    <submittedName>
        <fullName evidence="1">Putative sensory transducer protein YfmS</fullName>
    </submittedName>
</protein>
<name>A0A0U4WAZ3_9BACL</name>
<dbReference type="AlphaFoldDB" id="A0A0U4WAZ3"/>